<feature type="domain" description="Response regulatory" evidence="6">
    <location>
        <begin position="3"/>
        <end position="120"/>
    </location>
</feature>
<accession>A0ABS4IT47</accession>
<dbReference type="PROSITE" id="PS00041">
    <property type="entry name" value="HTH_ARAC_FAMILY_1"/>
    <property type="match status" value="1"/>
</dbReference>
<keyword evidence="4" id="KW-0597">Phosphoprotein</keyword>
<keyword evidence="1" id="KW-0805">Transcription regulation</keyword>
<evidence type="ECO:0000313" key="7">
    <source>
        <dbReference type="EMBL" id="MBP1990752.1"/>
    </source>
</evidence>
<dbReference type="InterPro" id="IPR001789">
    <property type="entry name" value="Sig_transdc_resp-reg_receiver"/>
</dbReference>
<evidence type="ECO:0000259" key="5">
    <source>
        <dbReference type="PROSITE" id="PS01124"/>
    </source>
</evidence>
<organism evidence="7 8">
    <name type="scientific">Paenibacillus eucommiae</name>
    <dbReference type="NCBI Taxonomy" id="1355755"/>
    <lineage>
        <taxon>Bacteria</taxon>
        <taxon>Bacillati</taxon>
        <taxon>Bacillota</taxon>
        <taxon>Bacilli</taxon>
        <taxon>Bacillales</taxon>
        <taxon>Paenibacillaceae</taxon>
        <taxon>Paenibacillus</taxon>
    </lineage>
</organism>
<evidence type="ECO:0000259" key="6">
    <source>
        <dbReference type="PROSITE" id="PS50110"/>
    </source>
</evidence>
<keyword evidence="8" id="KW-1185">Reference proteome</keyword>
<evidence type="ECO:0000256" key="1">
    <source>
        <dbReference type="ARBA" id="ARBA00023015"/>
    </source>
</evidence>
<dbReference type="Proteomes" id="UP001519287">
    <property type="component" value="Unassembled WGS sequence"/>
</dbReference>
<evidence type="ECO:0000256" key="3">
    <source>
        <dbReference type="ARBA" id="ARBA00023163"/>
    </source>
</evidence>
<gene>
    <name evidence="7" type="ORF">J2Z66_002358</name>
</gene>
<dbReference type="EMBL" id="JAGGLB010000006">
    <property type="protein sequence ID" value="MBP1990752.1"/>
    <property type="molecule type" value="Genomic_DNA"/>
</dbReference>
<keyword evidence="3" id="KW-0804">Transcription</keyword>
<dbReference type="Gene3D" id="1.10.10.60">
    <property type="entry name" value="Homeodomain-like"/>
    <property type="match status" value="2"/>
</dbReference>
<dbReference type="PRINTS" id="PR00032">
    <property type="entry name" value="HTHARAC"/>
</dbReference>
<dbReference type="SUPFAM" id="SSF46689">
    <property type="entry name" value="Homeodomain-like"/>
    <property type="match status" value="2"/>
</dbReference>
<dbReference type="SUPFAM" id="SSF52172">
    <property type="entry name" value="CheY-like"/>
    <property type="match status" value="1"/>
</dbReference>
<dbReference type="PROSITE" id="PS50110">
    <property type="entry name" value="RESPONSE_REGULATORY"/>
    <property type="match status" value="1"/>
</dbReference>
<proteinExistence type="predicted"/>
<dbReference type="Pfam" id="PF00072">
    <property type="entry name" value="Response_reg"/>
    <property type="match status" value="1"/>
</dbReference>
<comment type="caution">
    <text evidence="7">The sequence shown here is derived from an EMBL/GenBank/DDBJ whole genome shotgun (WGS) entry which is preliminary data.</text>
</comment>
<dbReference type="InterPro" id="IPR011006">
    <property type="entry name" value="CheY-like_superfamily"/>
</dbReference>
<protein>
    <submittedName>
        <fullName evidence="7">Two-component system response regulator YesN</fullName>
    </submittedName>
</protein>
<evidence type="ECO:0000256" key="2">
    <source>
        <dbReference type="ARBA" id="ARBA00023125"/>
    </source>
</evidence>
<dbReference type="InterPro" id="IPR020449">
    <property type="entry name" value="Tscrpt_reg_AraC-type_HTH"/>
</dbReference>
<sequence length="545" mass="63139">MYRLLIVDDEAFIVDGLANFFTEYEGLELEIYTAYSADEALEWLRRTQIDIVLSDIRMPGMSGFELQQQIMQLWPLCKVIFLTGFNDFQYVQTALRQASVDYILKTEENETIVQAVKKAVLSLESQFEMERLLQEARSQRQTAMPLLQKEFLIDLLQGEVREPALAQHIYELQLPVDAGLPVLLLLGRIDDWDKRNQRADQSLLLYAVQNISNEYLSPASRLICVTYDRSRLAWLIQPSGDADWERTVRYVTGMMEKIQMACRSFLKLTVSLLVAQSPVPWQQCAEKFQTLQSLFYMDYGMRHELLLREGALGPKSQQQIANVTGRLTLNKLSLLETYLETGQKEQFHSLFSQLLKLVPAAGDESAGVRMQFYYMVIAIYFSRLNRLESLAEFATRFDSARLTRLEDYRSWDEAMESLLSIAGFLFDQKQDQLAEREQEIVNIIKMYIEKNMSGDLSLTRIGEVVGFNPSYLSRLYKQLTGEGLSEYIVEVRLAKAKELLQQQHPKVQDISEALGFDSATYFGRFFRKLTNMTPTEYRETFIRRE</sequence>
<dbReference type="InterPro" id="IPR018060">
    <property type="entry name" value="HTH_AraC"/>
</dbReference>
<keyword evidence="2" id="KW-0238">DNA-binding</keyword>
<reference evidence="7 8" key="1">
    <citation type="submission" date="2021-03" db="EMBL/GenBank/DDBJ databases">
        <title>Genomic Encyclopedia of Type Strains, Phase IV (KMG-IV): sequencing the most valuable type-strain genomes for metagenomic binning, comparative biology and taxonomic classification.</title>
        <authorList>
            <person name="Goeker M."/>
        </authorList>
    </citation>
    <scope>NUCLEOTIDE SEQUENCE [LARGE SCALE GENOMIC DNA]</scope>
    <source>
        <strain evidence="7 8">DSM 26048</strain>
    </source>
</reference>
<dbReference type="SMART" id="SM00342">
    <property type="entry name" value="HTH_ARAC"/>
    <property type="match status" value="1"/>
</dbReference>
<dbReference type="SMART" id="SM00448">
    <property type="entry name" value="REC"/>
    <property type="match status" value="1"/>
</dbReference>
<dbReference type="CDD" id="cd17536">
    <property type="entry name" value="REC_YesN-like"/>
    <property type="match status" value="1"/>
</dbReference>
<evidence type="ECO:0000256" key="4">
    <source>
        <dbReference type="PROSITE-ProRule" id="PRU00169"/>
    </source>
</evidence>
<evidence type="ECO:0000313" key="8">
    <source>
        <dbReference type="Proteomes" id="UP001519287"/>
    </source>
</evidence>
<dbReference type="InterPro" id="IPR009057">
    <property type="entry name" value="Homeodomain-like_sf"/>
</dbReference>
<dbReference type="PANTHER" id="PTHR43280:SF28">
    <property type="entry name" value="HTH-TYPE TRANSCRIPTIONAL ACTIVATOR RHAS"/>
    <property type="match status" value="1"/>
</dbReference>
<dbReference type="Pfam" id="PF12833">
    <property type="entry name" value="HTH_18"/>
    <property type="match status" value="1"/>
</dbReference>
<dbReference type="PANTHER" id="PTHR43280">
    <property type="entry name" value="ARAC-FAMILY TRANSCRIPTIONAL REGULATOR"/>
    <property type="match status" value="1"/>
</dbReference>
<dbReference type="RefSeq" id="WP_209971516.1">
    <property type="nucleotide sequence ID" value="NZ_JAGGLB010000006.1"/>
</dbReference>
<dbReference type="PROSITE" id="PS01124">
    <property type="entry name" value="HTH_ARAC_FAMILY_2"/>
    <property type="match status" value="1"/>
</dbReference>
<feature type="modified residue" description="4-aspartylphosphate" evidence="4">
    <location>
        <position position="55"/>
    </location>
</feature>
<dbReference type="InterPro" id="IPR018062">
    <property type="entry name" value="HTH_AraC-typ_CS"/>
</dbReference>
<dbReference type="Gene3D" id="3.40.50.2300">
    <property type="match status" value="1"/>
</dbReference>
<feature type="domain" description="HTH araC/xylS-type" evidence="5">
    <location>
        <begin position="442"/>
        <end position="540"/>
    </location>
</feature>
<name>A0ABS4IT47_9BACL</name>